<evidence type="ECO:0000313" key="1">
    <source>
        <dbReference type="EMBL" id="MDP4300405.1"/>
    </source>
</evidence>
<proteinExistence type="predicted"/>
<accession>A0ABT9G1V9</accession>
<dbReference type="EMBL" id="JAUZEE010000003">
    <property type="protein sequence ID" value="MDP4300405.1"/>
    <property type="molecule type" value="Genomic_DNA"/>
</dbReference>
<dbReference type="Proteomes" id="UP001235760">
    <property type="component" value="Unassembled WGS sequence"/>
</dbReference>
<sequence>MDAGRRTRDRVFTTAAERFGKLATQVAIELDRRQAIARADRLVPLSNR</sequence>
<organism evidence="1 2">
    <name type="scientific">Leptothrix discophora</name>
    <dbReference type="NCBI Taxonomy" id="89"/>
    <lineage>
        <taxon>Bacteria</taxon>
        <taxon>Pseudomonadati</taxon>
        <taxon>Pseudomonadota</taxon>
        <taxon>Betaproteobacteria</taxon>
        <taxon>Burkholderiales</taxon>
        <taxon>Sphaerotilaceae</taxon>
        <taxon>Leptothrix</taxon>
    </lineage>
</organism>
<name>A0ABT9G1V9_LEPDI</name>
<dbReference type="RefSeq" id="WP_305748964.1">
    <property type="nucleotide sequence ID" value="NZ_JAUZEE010000003.1"/>
</dbReference>
<comment type="caution">
    <text evidence="1">The sequence shown here is derived from an EMBL/GenBank/DDBJ whole genome shotgun (WGS) entry which is preliminary data.</text>
</comment>
<gene>
    <name evidence="1" type="ORF">Q8X39_07125</name>
</gene>
<keyword evidence="2" id="KW-1185">Reference proteome</keyword>
<evidence type="ECO:0000313" key="2">
    <source>
        <dbReference type="Proteomes" id="UP001235760"/>
    </source>
</evidence>
<reference evidence="1 2" key="1">
    <citation type="submission" date="2023-08" db="EMBL/GenBank/DDBJ databases">
        <authorList>
            <person name="Roldan D.M."/>
            <person name="Menes R.J."/>
        </authorList>
    </citation>
    <scope>NUCLEOTIDE SEQUENCE [LARGE SCALE GENOMIC DNA]</scope>
    <source>
        <strain evidence="1 2">CCM 2812</strain>
    </source>
</reference>
<protein>
    <submittedName>
        <fullName evidence="1">Uncharacterized protein</fullName>
    </submittedName>
</protein>